<dbReference type="Gramene" id="Kaladp0046s0195.1.v1.1">
    <property type="protein sequence ID" value="Kaladp0046s0195.1.v1.1"/>
    <property type="gene ID" value="Kaladp0046s0195.v1.1"/>
</dbReference>
<dbReference type="SUPFAM" id="SSF56219">
    <property type="entry name" value="DNase I-like"/>
    <property type="match status" value="1"/>
</dbReference>
<evidence type="ECO:0000313" key="2">
    <source>
        <dbReference type="Proteomes" id="UP000594263"/>
    </source>
</evidence>
<dbReference type="OMA" id="WISSDEC"/>
<keyword evidence="2" id="KW-1185">Reference proteome</keyword>
<dbReference type="Proteomes" id="UP000594263">
    <property type="component" value="Unplaced"/>
</dbReference>
<dbReference type="PANTHER" id="PTHR33710">
    <property type="entry name" value="BNAC02G09200D PROTEIN"/>
    <property type="match status" value="1"/>
</dbReference>
<name>A0A7N0TUX1_KALFE</name>
<accession>A0A7N0TUX1</accession>
<organism evidence="1 2">
    <name type="scientific">Kalanchoe fedtschenkoi</name>
    <name type="common">Lavender scallops</name>
    <name type="synonym">South American air plant</name>
    <dbReference type="NCBI Taxonomy" id="63787"/>
    <lineage>
        <taxon>Eukaryota</taxon>
        <taxon>Viridiplantae</taxon>
        <taxon>Streptophyta</taxon>
        <taxon>Embryophyta</taxon>
        <taxon>Tracheophyta</taxon>
        <taxon>Spermatophyta</taxon>
        <taxon>Magnoliopsida</taxon>
        <taxon>eudicotyledons</taxon>
        <taxon>Gunneridae</taxon>
        <taxon>Pentapetalae</taxon>
        <taxon>Saxifragales</taxon>
        <taxon>Crassulaceae</taxon>
        <taxon>Kalanchoe</taxon>
    </lineage>
</organism>
<proteinExistence type="predicted"/>
<dbReference type="Gene3D" id="3.60.10.10">
    <property type="entry name" value="Endonuclease/exonuclease/phosphatase"/>
    <property type="match status" value="1"/>
</dbReference>
<dbReference type="EnsemblPlants" id="Kaladp0046s0195.1.v1.1">
    <property type="protein sequence ID" value="Kaladp0046s0195.1.v1.1"/>
    <property type="gene ID" value="Kaladp0046s0195.v1.1"/>
</dbReference>
<reference evidence="1" key="1">
    <citation type="submission" date="2021-01" db="UniProtKB">
        <authorList>
            <consortium name="EnsemblPlants"/>
        </authorList>
    </citation>
    <scope>IDENTIFICATION</scope>
</reference>
<sequence length="363" mass="42144">HARRRIWDNLLYVNRSLKVPWIIGGDFNVISCWEEKKGGRFYDDGSMYEFNSFIIQSGIYKRIDKVFINPEGLIKFPEINLTLLPRILSDHTPLLVCLERHIVRKSSFKFMRMWCEHDSFYPFVIQCWNEISQGPGLFNLAAKLSHLRSRLKLWNRNVFGDVDQQLDGLTFDIQSLDDSLCHGWNADVFTKLQEKKAQFRVWQNRKYMMLEDKANLHWLKEGDRNSKVFHAAIKDRVSINRISIKVEDGSYCTDSESIGRLAVSHFSELFSGQRYYPDTALLQDVPRMITAEDNEHLSTRPGEEEIKKAVFDLSAVSAPGPDRFTGAFYHKCWDIIGKDVVVAIHQFWEDGTILPRSISSANI</sequence>
<dbReference type="AlphaFoldDB" id="A0A7N0TUX1"/>
<evidence type="ECO:0000313" key="1">
    <source>
        <dbReference type="EnsemblPlants" id="Kaladp0046s0195.1.v1.1"/>
    </source>
</evidence>
<protein>
    <submittedName>
        <fullName evidence="1">Uncharacterized protein</fullName>
    </submittedName>
</protein>
<dbReference type="PANTHER" id="PTHR33710:SF71">
    <property type="entry name" value="ENDONUCLEASE_EXONUCLEASE_PHOSPHATASE DOMAIN-CONTAINING PROTEIN"/>
    <property type="match status" value="1"/>
</dbReference>
<dbReference type="InterPro" id="IPR036691">
    <property type="entry name" value="Endo/exonu/phosph_ase_sf"/>
</dbReference>